<evidence type="ECO:0000313" key="9">
    <source>
        <dbReference type="Proteomes" id="UP000525298"/>
    </source>
</evidence>
<name>A0A7W0CBV6_9BACT</name>
<accession>A0A7W0CBV6</accession>
<evidence type="ECO:0000259" key="7">
    <source>
        <dbReference type="PROSITE" id="PS51900"/>
    </source>
</evidence>
<dbReference type="InterPro" id="IPR044068">
    <property type="entry name" value="CB"/>
</dbReference>
<evidence type="ECO:0000256" key="1">
    <source>
        <dbReference type="ARBA" id="ARBA00008857"/>
    </source>
</evidence>
<dbReference type="PANTHER" id="PTHR30349:SF41">
    <property type="entry name" value="INTEGRASE_RECOMBINASE PROTEIN MJ0367-RELATED"/>
    <property type="match status" value="1"/>
</dbReference>
<comment type="similarity">
    <text evidence="1">Belongs to the 'phage' integrase family.</text>
</comment>
<dbReference type="EMBL" id="JACDUS010000013">
    <property type="protein sequence ID" value="MBA2882819.1"/>
    <property type="molecule type" value="Genomic_DNA"/>
</dbReference>
<evidence type="ECO:0000256" key="5">
    <source>
        <dbReference type="PROSITE-ProRule" id="PRU01248"/>
    </source>
</evidence>
<keyword evidence="4" id="KW-0233">DNA recombination</keyword>
<dbReference type="InterPro" id="IPR013762">
    <property type="entry name" value="Integrase-like_cat_sf"/>
</dbReference>
<feature type="domain" description="Core-binding (CB)" evidence="7">
    <location>
        <begin position="72"/>
        <end position="153"/>
    </location>
</feature>
<protein>
    <submittedName>
        <fullName evidence="8">Integrase</fullName>
    </submittedName>
</protein>
<dbReference type="InterPro" id="IPR011010">
    <property type="entry name" value="DNA_brk_join_enz"/>
</dbReference>
<dbReference type="Gene3D" id="1.10.443.10">
    <property type="entry name" value="Intergrase catalytic core"/>
    <property type="match status" value="1"/>
</dbReference>
<dbReference type="SUPFAM" id="SSF56349">
    <property type="entry name" value="DNA breaking-rejoining enzymes"/>
    <property type="match status" value="1"/>
</dbReference>
<dbReference type="PROSITE" id="PS51898">
    <property type="entry name" value="TYR_RECOMBINASE"/>
    <property type="match status" value="1"/>
</dbReference>
<dbReference type="InterPro" id="IPR010998">
    <property type="entry name" value="Integrase_recombinase_N"/>
</dbReference>
<dbReference type="GO" id="GO:0015074">
    <property type="term" value="P:DNA integration"/>
    <property type="evidence" value="ECO:0007669"/>
    <property type="project" value="UniProtKB-KW"/>
</dbReference>
<evidence type="ECO:0000256" key="4">
    <source>
        <dbReference type="ARBA" id="ARBA00023172"/>
    </source>
</evidence>
<dbReference type="Pfam" id="PF00589">
    <property type="entry name" value="Phage_integrase"/>
    <property type="match status" value="1"/>
</dbReference>
<dbReference type="InterPro" id="IPR004107">
    <property type="entry name" value="Integrase_SAM-like_N"/>
</dbReference>
<dbReference type="PANTHER" id="PTHR30349">
    <property type="entry name" value="PHAGE INTEGRASE-RELATED"/>
    <property type="match status" value="1"/>
</dbReference>
<keyword evidence="3 5" id="KW-0238">DNA-binding</keyword>
<dbReference type="Gene3D" id="1.10.150.130">
    <property type="match status" value="1"/>
</dbReference>
<reference evidence="8 9" key="1">
    <citation type="submission" date="2020-07" db="EMBL/GenBank/DDBJ databases">
        <title>Genomic Encyclopedia of Type Strains, Phase IV (KMG-IV): sequencing the most valuable type-strain genomes for metagenomic binning, comparative biology and taxonomic classification.</title>
        <authorList>
            <person name="Goeker M."/>
        </authorList>
    </citation>
    <scope>NUCLEOTIDE SEQUENCE [LARGE SCALE GENOMIC DNA]</scope>
    <source>
        <strain evidence="8 9">DSM 17721</strain>
    </source>
</reference>
<evidence type="ECO:0000256" key="3">
    <source>
        <dbReference type="ARBA" id="ARBA00023125"/>
    </source>
</evidence>
<keyword evidence="2" id="KW-0229">DNA integration</keyword>
<dbReference type="PROSITE" id="PS51900">
    <property type="entry name" value="CB"/>
    <property type="match status" value="1"/>
</dbReference>
<evidence type="ECO:0000256" key="2">
    <source>
        <dbReference type="ARBA" id="ARBA00022908"/>
    </source>
</evidence>
<keyword evidence="9" id="KW-1185">Reference proteome</keyword>
<evidence type="ECO:0000259" key="6">
    <source>
        <dbReference type="PROSITE" id="PS51898"/>
    </source>
</evidence>
<sequence length="371" mass="42828">MLMKNGCKTKGGNMAKIAKRRNRYVLDYYDNGGKRVRESLPQGTTLKKAKDKLREIEDQLSKGNYIPDKKMPLFKEVAKDWVEYKKPNLRQSTWSTYDGITRNHFDAFNDLKISRITTAMIEKFIRDRLGAGMNILTLRKILLPLGQIMAYAVRHGYISYNPVRDAERPRGQGNEQEKKIRVLTPAEIQKLLDAVTDQKYKTLFQLAIMSGARQGELLGLKWSDVDWTNNQIHIQRTFNNQLWYDVKTRTSNRRVDLGPQTMADLKRWKLACKPGKLNLIFPNQAGGAINHNNMIYRYFSPALKKAGIGKIRFHDLRHTKVSLMIEQGENIKYIQSQMGHSSPTVTLNVYAHLMKPVNQESARRFEKVILG</sequence>
<dbReference type="Proteomes" id="UP000525298">
    <property type="component" value="Unassembled WGS sequence"/>
</dbReference>
<evidence type="ECO:0000313" key="8">
    <source>
        <dbReference type="EMBL" id="MBA2882819.1"/>
    </source>
</evidence>
<dbReference type="Pfam" id="PF14659">
    <property type="entry name" value="Phage_int_SAM_3"/>
    <property type="match status" value="1"/>
</dbReference>
<proteinExistence type="inferred from homology"/>
<dbReference type="GO" id="GO:0003677">
    <property type="term" value="F:DNA binding"/>
    <property type="evidence" value="ECO:0007669"/>
    <property type="project" value="UniProtKB-UniRule"/>
</dbReference>
<dbReference type="AlphaFoldDB" id="A0A7W0CBV6"/>
<dbReference type="GO" id="GO:0006310">
    <property type="term" value="P:DNA recombination"/>
    <property type="evidence" value="ECO:0007669"/>
    <property type="project" value="UniProtKB-KW"/>
</dbReference>
<dbReference type="InterPro" id="IPR050090">
    <property type="entry name" value="Tyrosine_recombinase_XerCD"/>
</dbReference>
<gene>
    <name evidence="8" type="ORF">HNR65_003174</name>
</gene>
<dbReference type="CDD" id="cd01189">
    <property type="entry name" value="INT_ICEBs1_C_like"/>
    <property type="match status" value="1"/>
</dbReference>
<feature type="domain" description="Tyr recombinase" evidence="6">
    <location>
        <begin position="178"/>
        <end position="363"/>
    </location>
</feature>
<organism evidence="8 9">
    <name type="scientific">Desulfosalsimonas propionicica</name>
    <dbReference type="NCBI Taxonomy" id="332175"/>
    <lineage>
        <taxon>Bacteria</taxon>
        <taxon>Pseudomonadati</taxon>
        <taxon>Thermodesulfobacteriota</taxon>
        <taxon>Desulfobacteria</taxon>
        <taxon>Desulfobacterales</taxon>
        <taxon>Desulfosalsimonadaceae</taxon>
        <taxon>Desulfosalsimonas</taxon>
    </lineage>
</organism>
<dbReference type="InterPro" id="IPR002104">
    <property type="entry name" value="Integrase_catalytic"/>
</dbReference>
<comment type="caution">
    <text evidence="8">The sequence shown here is derived from an EMBL/GenBank/DDBJ whole genome shotgun (WGS) entry which is preliminary data.</text>
</comment>